<proteinExistence type="predicted"/>
<name>A0ABN1AI68_9ACTN</name>
<evidence type="ECO:0000256" key="1">
    <source>
        <dbReference type="SAM" id="MobiDB-lite"/>
    </source>
</evidence>
<feature type="region of interest" description="Disordered" evidence="1">
    <location>
        <begin position="39"/>
        <end position="93"/>
    </location>
</feature>
<feature type="compositionally biased region" description="Low complexity" evidence="1">
    <location>
        <begin position="47"/>
        <end position="58"/>
    </location>
</feature>
<evidence type="ECO:0000313" key="2">
    <source>
        <dbReference type="EMBL" id="GAA0477077.1"/>
    </source>
</evidence>
<organism evidence="2 3">
    <name type="scientific">Streptomyces olivaceiscleroticus</name>
    <dbReference type="NCBI Taxonomy" id="68245"/>
    <lineage>
        <taxon>Bacteria</taxon>
        <taxon>Bacillati</taxon>
        <taxon>Actinomycetota</taxon>
        <taxon>Actinomycetes</taxon>
        <taxon>Kitasatosporales</taxon>
        <taxon>Streptomycetaceae</taxon>
        <taxon>Streptomyces</taxon>
    </lineage>
</organism>
<dbReference type="EMBL" id="BAAABY010000033">
    <property type="protein sequence ID" value="GAA0477077.1"/>
    <property type="molecule type" value="Genomic_DNA"/>
</dbReference>
<evidence type="ECO:0000313" key="3">
    <source>
        <dbReference type="Proteomes" id="UP001500909"/>
    </source>
</evidence>
<protein>
    <submittedName>
        <fullName evidence="2">Uncharacterized protein</fullName>
    </submittedName>
</protein>
<accession>A0ABN1AI68</accession>
<sequence>MPTAGTWTRVVIDARTQRPEFDLRRRLAHGEIAVVVLRNLRGPPRRSPTTGPASASSSPTPPRPATATPPANALSLMDSPGAPTTRNRGGRERVAEAVVRLDGAGHARVVLVDRRAGRALHVVDAAGIRDRPDVLAGYTDREERLVPEVLPAARA</sequence>
<comment type="caution">
    <text evidence="2">The sequence shown here is derived from an EMBL/GenBank/DDBJ whole genome shotgun (WGS) entry which is preliminary data.</text>
</comment>
<reference evidence="2 3" key="1">
    <citation type="journal article" date="2019" name="Int. J. Syst. Evol. Microbiol.">
        <title>The Global Catalogue of Microorganisms (GCM) 10K type strain sequencing project: providing services to taxonomists for standard genome sequencing and annotation.</title>
        <authorList>
            <consortium name="The Broad Institute Genomics Platform"/>
            <consortium name="The Broad Institute Genome Sequencing Center for Infectious Disease"/>
            <person name="Wu L."/>
            <person name="Ma J."/>
        </authorList>
    </citation>
    <scope>NUCLEOTIDE SEQUENCE [LARGE SCALE GENOMIC DNA]</scope>
    <source>
        <strain evidence="2 3">JCM 4805</strain>
    </source>
</reference>
<dbReference type="Proteomes" id="UP001500909">
    <property type="component" value="Unassembled WGS sequence"/>
</dbReference>
<gene>
    <name evidence="2" type="ORF">GCM10010361_46950</name>
</gene>
<keyword evidence="3" id="KW-1185">Reference proteome</keyword>